<dbReference type="SMART" id="SM00825">
    <property type="entry name" value="PKS_KS"/>
    <property type="match status" value="1"/>
</dbReference>
<evidence type="ECO:0000256" key="2">
    <source>
        <dbReference type="ARBA" id="ARBA00022553"/>
    </source>
</evidence>
<organism evidence="5 6">
    <name type="scientific">Lentzea albida</name>
    <dbReference type="NCBI Taxonomy" id="65499"/>
    <lineage>
        <taxon>Bacteria</taxon>
        <taxon>Bacillati</taxon>
        <taxon>Actinomycetota</taxon>
        <taxon>Actinomycetes</taxon>
        <taxon>Pseudonocardiales</taxon>
        <taxon>Pseudonocardiaceae</taxon>
        <taxon>Lentzea</taxon>
    </lineage>
</organism>
<keyword evidence="6" id="KW-1185">Reference proteome</keyword>
<name>A0A1H9MFE1_9PSEU</name>
<dbReference type="OrthoDB" id="3651481at2"/>
<dbReference type="Proteomes" id="UP000199503">
    <property type="component" value="Unassembled WGS sequence"/>
</dbReference>
<dbReference type="PANTHER" id="PTHR43775:SF37">
    <property type="entry name" value="SI:DKEY-61P9.11"/>
    <property type="match status" value="1"/>
</dbReference>
<dbReference type="PANTHER" id="PTHR43775">
    <property type="entry name" value="FATTY ACID SYNTHASE"/>
    <property type="match status" value="1"/>
</dbReference>
<dbReference type="SUPFAM" id="SSF53901">
    <property type="entry name" value="Thiolase-like"/>
    <property type="match status" value="1"/>
</dbReference>
<evidence type="ECO:0000256" key="1">
    <source>
        <dbReference type="ARBA" id="ARBA00022450"/>
    </source>
</evidence>
<evidence type="ECO:0000313" key="5">
    <source>
        <dbReference type="EMBL" id="SER22426.1"/>
    </source>
</evidence>
<dbReference type="GO" id="GO:0004312">
    <property type="term" value="F:fatty acid synthase activity"/>
    <property type="evidence" value="ECO:0007669"/>
    <property type="project" value="TreeGrafter"/>
</dbReference>
<reference evidence="6" key="1">
    <citation type="submission" date="2016-10" db="EMBL/GenBank/DDBJ databases">
        <authorList>
            <person name="Varghese N."/>
            <person name="Submissions S."/>
        </authorList>
    </citation>
    <scope>NUCLEOTIDE SEQUENCE [LARGE SCALE GENOMIC DNA]</scope>
    <source>
        <strain evidence="6">DSM 44437</strain>
    </source>
</reference>
<dbReference type="AlphaFoldDB" id="A0A1H9MFE1"/>
<feature type="compositionally biased region" description="Polar residues" evidence="3">
    <location>
        <begin position="181"/>
        <end position="200"/>
    </location>
</feature>
<dbReference type="InterPro" id="IPR014030">
    <property type="entry name" value="Ketoacyl_synth_N"/>
</dbReference>
<feature type="domain" description="Ketosynthase family 3 (KS3)" evidence="4">
    <location>
        <begin position="12"/>
        <end position="200"/>
    </location>
</feature>
<dbReference type="Pfam" id="PF00109">
    <property type="entry name" value="ketoacyl-synt"/>
    <property type="match status" value="1"/>
</dbReference>
<dbReference type="InterPro" id="IPR020841">
    <property type="entry name" value="PKS_Beta-ketoAc_synthase_dom"/>
</dbReference>
<dbReference type="STRING" id="65499.SAMN04488000_10712"/>
<feature type="region of interest" description="Disordered" evidence="3">
    <location>
        <begin position="165"/>
        <end position="200"/>
    </location>
</feature>
<gene>
    <name evidence="5" type="ORF">SAMN04488000_10712</name>
</gene>
<keyword evidence="1" id="KW-0596">Phosphopantetheine</keyword>
<dbReference type="InterPro" id="IPR050091">
    <property type="entry name" value="PKS_NRPS_Biosynth_Enz"/>
</dbReference>
<keyword evidence="2" id="KW-0597">Phosphoprotein</keyword>
<protein>
    <submittedName>
        <fullName evidence="5">Beta-ketoacyl synthase, N-terminal domain</fullName>
    </submittedName>
</protein>
<evidence type="ECO:0000313" key="6">
    <source>
        <dbReference type="Proteomes" id="UP000199503"/>
    </source>
</evidence>
<dbReference type="GO" id="GO:0006633">
    <property type="term" value="P:fatty acid biosynthetic process"/>
    <property type="evidence" value="ECO:0007669"/>
    <property type="project" value="TreeGrafter"/>
</dbReference>
<dbReference type="Gene3D" id="3.40.47.10">
    <property type="match status" value="1"/>
</dbReference>
<dbReference type="InterPro" id="IPR016039">
    <property type="entry name" value="Thiolase-like"/>
</dbReference>
<dbReference type="PROSITE" id="PS52004">
    <property type="entry name" value="KS3_2"/>
    <property type="match status" value="1"/>
</dbReference>
<sequence>MTTPERPAATDSKGVAVVGLSCRLPGAATPDAFWELLATGASAVTETPAARWDANALYADLSRPGRATRAGGGHLDEVDRFDVASSGISPREVVDVDPQQRLAPEPAWEALEHTGVVPAAVREHAVGVFMGASAAVVSGKLGLDDAATVVTLRSRIIAAELARQGARSGHRRVARPRCRRPSSTTGRGRAWRTSSRATAG</sequence>
<evidence type="ECO:0000256" key="3">
    <source>
        <dbReference type="SAM" id="MobiDB-lite"/>
    </source>
</evidence>
<dbReference type="EMBL" id="FOFV01000007">
    <property type="protein sequence ID" value="SER22426.1"/>
    <property type="molecule type" value="Genomic_DNA"/>
</dbReference>
<dbReference type="RefSeq" id="WP_089917797.1">
    <property type="nucleotide sequence ID" value="NZ_FOFV01000007.1"/>
</dbReference>
<evidence type="ECO:0000259" key="4">
    <source>
        <dbReference type="PROSITE" id="PS52004"/>
    </source>
</evidence>
<proteinExistence type="predicted"/>
<feature type="compositionally biased region" description="Basic residues" evidence="3">
    <location>
        <begin position="168"/>
        <end position="180"/>
    </location>
</feature>
<accession>A0A1H9MFE1</accession>